<dbReference type="Proteomes" id="UP000839052">
    <property type="component" value="Chromosome"/>
</dbReference>
<evidence type="ECO:0000256" key="1">
    <source>
        <dbReference type="ARBA" id="ARBA00004167"/>
    </source>
</evidence>
<dbReference type="InterPro" id="IPR007452">
    <property type="entry name" value="TamB_C"/>
</dbReference>
<dbReference type="Pfam" id="PF04357">
    <property type="entry name" value="TamB"/>
    <property type="match status" value="1"/>
</dbReference>
<sequence>MILSKQITTSPDTIKKKRRILRWIVTASLIATLCGAAFGTWVLTTTPGLQWLLATVSSISLGNYKFSGVSGTFSTIKIQSIHITSKDKQFKLTEFAFDWQPDALFSKQLIVKRLSAREVEILTPPSSAPLLLPEHINLPFAISIKNIEINSLSLLSNNTKKADFTISKLKAALESDGQQYHVPHLSLDSEFGSLYASANLEGNKPFKLTAQAKLVGLIEIAETSLSETRINATINGNLSQLNLSITAAGDVLNGDGDILIQPFALFPVGKLRLSLDGFNPQQFSPKTPKADLLLSINLQENHQSQLAGNLLIKNKLAKALDQGGLPVRDIKARLKITRNSLQFDDLLLHLIDDGMISGNFAWNTSLSSGSANLDIKQLNPLKLDTRLQAARLNGHIKLGGNTEKQHGIIVLKDETLNLNAQFTHAAATIQLQELKLTRNQSTLTGHGEFGLGDQQRFNFNGQLAHFNLAEFIQTPESDLNAQLTLTGNLSPQPAGLLSFKFEKSQFAKQPVAGHGDIDFVNTGRAKADVELSIGSNHLRAHGEIGAPDDRMYLEIRAPVLAQIGFGLGGALNLQGNFGGSLTSPVLQFDLTGDKFSLPGGHSLNHITAQGNLQNTAIKLNLQANNYRKSEKMLAQQLNITIAGQQSDHEIKAKLQLDDKNKITLQAVGGLLPTDKINPTFYWAGKLTELSSSGALPLKLQAATQLKVSTNHASLDTTKLSLGKGEIRLNTTQWTPDQWHTQGRFTGISLRHGSDTEETQGTLELGGDWDVKAAKQLTGSLQIKREKGDWILPGEFPFSLGLEQLQVTSQVNNGILTGELVAKGKHIGTTRASIALPLTLSGSGWGSLHDTAIEGKLAIKMDDISRIGALLGDNIKSGGQLDLQAKLSGTIKKPLFFGNVQGTDLTFALMDQGLQLQQGQLDAHFDRTSLHINTFNFTSPFVPNPRDNLLAKVNIPKKPGNLDITGTIGLVGNDSRLKIKLDHLPLALKSQHWIIASGNGQANFSGKTLTLNSNITADAGFLIRPPNNRPQLADDIVISGQSSQTTQKFNINLDSTIDLGKQFYVRAAGLEGQLKGALHLKTNDQNKLTATGTIATEGTIATDKAKYLAYGQQLTVERGIVNFNGPLDDPGLNILAMRKGLAIEAGVEISGSVRRPVIRLVSTPNVSDAEKLSWIVFGRALNSGNIDTSLLLTAAKSILGGQPSGEGLTQQLSRTLGVDEISFRQDTSSTSNNPLTSQIGTVGKRISSSAYLSYERGLTTTNIGITKLTYNLTPKIKVVTQAGLDSAVDVFYVFKFD</sequence>
<evidence type="ECO:0000259" key="6">
    <source>
        <dbReference type="Pfam" id="PF04357"/>
    </source>
</evidence>
<protein>
    <submittedName>
        <fullName evidence="7">Autotransporter secretion inner membrane protein TamB</fullName>
    </submittedName>
</protein>
<dbReference type="EMBL" id="OU912926">
    <property type="protein sequence ID" value="CAG9932365.1"/>
    <property type="molecule type" value="Genomic_DNA"/>
</dbReference>
<evidence type="ECO:0000256" key="2">
    <source>
        <dbReference type="ARBA" id="ARBA00022692"/>
    </source>
</evidence>
<gene>
    <name evidence="7" type="ORF">NTG6680_1112</name>
</gene>
<proteinExistence type="predicted"/>
<keyword evidence="3 5" id="KW-1133">Transmembrane helix</keyword>
<accession>A0ABN8APJ3</accession>
<feature type="transmembrane region" description="Helical" evidence="5">
    <location>
        <begin position="20"/>
        <end position="43"/>
    </location>
</feature>
<evidence type="ECO:0000256" key="3">
    <source>
        <dbReference type="ARBA" id="ARBA00022989"/>
    </source>
</evidence>
<evidence type="ECO:0000313" key="7">
    <source>
        <dbReference type="EMBL" id="CAG9932365.1"/>
    </source>
</evidence>
<keyword evidence="8" id="KW-1185">Reference proteome</keyword>
<dbReference type="PANTHER" id="PTHR36985">
    <property type="entry name" value="TRANSLOCATION AND ASSEMBLY MODULE SUBUNIT TAMB"/>
    <property type="match status" value="1"/>
</dbReference>
<dbReference type="PANTHER" id="PTHR36985:SF1">
    <property type="entry name" value="TRANSLOCATION AND ASSEMBLY MODULE SUBUNIT TAMB"/>
    <property type="match status" value="1"/>
</dbReference>
<evidence type="ECO:0000256" key="4">
    <source>
        <dbReference type="ARBA" id="ARBA00023136"/>
    </source>
</evidence>
<evidence type="ECO:0000256" key="5">
    <source>
        <dbReference type="SAM" id="Phobius"/>
    </source>
</evidence>
<feature type="domain" description="Translocation and assembly module TamB C-terminal" evidence="6">
    <location>
        <begin position="959"/>
        <end position="1295"/>
    </location>
</feature>
<keyword evidence="2 5" id="KW-0812">Transmembrane</keyword>
<name>A0ABN8APJ3_9PROT</name>
<organism evidence="7 8">
    <name type="scientific">Candidatus Nitrotoga arctica</name>
    <dbReference type="NCBI Taxonomy" id="453162"/>
    <lineage>
        <taxon>Bacteria</taxon>
        <taxon>Pseudomonadati</taxon>
        <taxon>Pseudomonadota</taxon>
        <taxon>Betaproteobacteria</taxon>
        <taxon>Nitrosomonadales</taxon>
        <taxon>Gallionellaceae</taxon>
        <taxon>Candidatus Nitrotoga</taxon>
    </lineage>
</organism>
<reference evidence="7 8" key="1">
    <citation type="submission" date="2021-10" db="EMBL/GenBank/DDBJ databases">
        <authorList>
            <person name="Koch H."/>
        </authorList>
    </citation>
    <scope>NUCLEOTIDE SEQUENCE [LARGE SCALE GENOMIC DNA]</scope>
    <source>
        <strain evidence="7">6680</strain>
    </source>
</reference>
<evidence type="ECO:0000313" key="8">
    <source>
        <dbReference type="Proteomes" id="UP000839052"/>
    </source>
</evidence>
<keyword evidence="4 5" id="KW-0472">Membrane</keyword>
<comment type="subcellular location">
    <subcellularLocation>
        <location evidence="1">Membrane</location>
        <topology evidence="1">Single-pass membrane protein</topology>
    </subcellularLocation>
</comment>